<evidence type="ECO:0000313" key="1">
    <source>
        <dbReference type="EMBL" id="TQS41801.1"/>
    </source>
</evidence>
<protein>
    <submittedName>
        <fullName evidence="1">Uncharacterized protein</fullName>
    </submittedName>
</protein>
<name>A0A545AKK0_9ACTN</name>
<keyword evidence="2" id="KW-1185">Reference proteome</keyword>
<dbReference type="OrthoDB" id="3297904at2"/>
<gene>
    <name evidence="1" type="ORF">FL583_27585</name>
</gene>
<reference evidence="1 2" key="1">
    <citation type="submission" date="2019-07" db="EMBL/GenBank/DDBJ databases">
        <title>Cryptosporangium phraense sp. nov., isolated from plant litter.</title>
        <authorList>
            <person name="Suriyachadkun C."/>
        </authorList>
    </citation>
    <scope>NUCLEOTIDE SEQUENCE [LARGE SCALE GENOMIC DNA]</scope>
    <source>
        <strain evidence="1 2">A-T 5661</strain>
    </source>
</reference>
<dbReference type="InParanoid" id="A0A545AKK0"/>
<dbReference type="Proteomes" id="UP000317982">
    <property type="component" value="Unassembled WGS sequence"/>
</dbReference>
<evidence type="ECO:0000313" key="2">
    <source>
        <dbReference type="Proteomes" id="UP000317982"/>
    </source>
</evidence>
<organism evidence="1 2">
    <name type="scientific">Cryptosporangium phraense</name>
    <dbReference type="NCBI Taxonomy" id="2593070"/>
    <lineage>
        <taxon>Bacteria</taxon>
        <taxon>Bacillati</taxon>
        <taxon>Actinomycetota</taxon>
        <taxon>Actinomycetes</taxon>
        <taxon>Cryptosporangiales</taxon>
        <taxon>Cryptosporangiaceae</taxon>
        <taxon>Cryptosporangium</taxon>
    </lineage>
</organism>
<proteinExistence type="predicted"/>
<accession>A0A545AKK0</accession>
<dbReference type="EMBL" id="VIRS01000022">
    <property type="protein sequence ID" value="TQS41801.1"/>
    <property type="molecule type" value="Genomic_DNA"/>
</dbReference>
<dbReference type="RefSeq" id="WP_142707760.1">
    <property type="nucleotide sequence ID" value="NZ_VIRS01000022.1"/>
</dbReference>
<sequence length="82" mass="9016">MSSRFSISGLSFNASDSSATRLGWQIAQRVEFVVSQVARQKAGAPADEIAQELHGRLRRMGVVPNVRELNEYADRIANLPTS</sequence>
<comment type="caution">
    <text evidence="1">The sequence shown here is derived from an EMBL/GenBank/DDBJ whole genome shotgun (WGS) entry which is preliminary data.</text>
</comment>
<dbReference type="AlphaFoldDB" id="A0A545AKK0"/>